<dbReference type="InterPro" id="IPR005260">
    <property type="entry name" value="Asp_kin_monofn"/>
</dbReference>
<dbReference type="Proteomes" id="UP000190852">
    <property type="component" value="Unassembled WGS sequence"/>
</dbReference>
<comment type="catalytic activity">
    <reaction evidence="7 9">
        <text>L-aspartate + ATP = 4-phospho-L-aspartate + ADP</text>
        <dbReference type="Rhea" id="RHEA:23776"/>
        <dbReference type="ChEBI" id="CHEBI:29991"/>
        <dbReference type="ChEBI" id="CHEBI:30616"/>
        <dbReference type="ChEBI" id="CHEBI:57535"/>
        <dbReference type="ChEBI" id="CHEBI:456216"/>
        <dbReference type="EC" id="2.7.2.4"/>
    </reaction>
</comment>
<dbReference type="PROSITE" id="PS00324">
    <property type="entry name" value="ASPARTOKINASE"/>
    <property type="match status" value="1"/>
</dbReference>
<dbReference type="UniPathway" id="UPA00034">
    <property type="reaction ID" value="UER00015"/>
</dbReference>
<keyword evidence="6 8" id="KW-0067">ATP-binding</keyword>
<feature type="binding site" evidence="8">
    <location>
        <position position="41"/>
    </location>
    <ligand>
        <name>substrate</name>
    </ligand>
</feature>
<evidence type="ECO:0000256" key="1">
    <source>
        <dbReference type="ARBA" id="ARBA00004766"/>
    </source>
</evidence>
<dbReference type="GO" id="GO:0009089">
    <property type="term" value="P:lysine biosynthetic process via diaminopimelate"/>
    <property type="evidence" value="ECO:0007669"/>
    <property type="project" value="UniProtKB-UniPathway"/>
</dbReference>
<keyword evidence="4 8" id="KW-0547">Nucleotide-binding</keyword>
<feature type="domain" description="Aspartokinase ACT" evidence="12">
    <location>
        <begin position="377"/>
        <end position="434"/>
    </location>
</feature>
<dbReference type="AlphaFoldDB" id="A0A1T5ESJ4"/>
<evidence type="ECO:0000259" key="12">
    <source>
        <dbReference type="Pfam" id="PF22468"/>
    </source>
</evidence>
<keyword evidence="3 9" id="KW-0808">Transferase</keyword>
<evidence type="ECO:0000256" key="3">
    <source>
        <dbReference type="ARBA" id="ARBA00022679"/>
    </source>
</evidence>
<comment type="pathway">
    <text evidence="1 10">Amino-acid biosynthesis; L-lysine biosynthesis via DAP pathway; (S)-tetrahydrodipicolinate from L-aspartate: step 1/4.</text>
</comment>
<keyword evidence="5 9" id="KW-0418">Kinase</keyword>
<dbReference type="InterPro" id="IPR001341">
    <property type="entry name" value="Asp_kinase"/>
</dbReference>
<gene>
    <name evidence="13" type="ORF">SAMN05660349_03126</name>
</gene>
<evidence type="ECO:0000256" key="6">
    <source>
        <dbReference type="ARBA" id="ARBA00022840"/>
    </source>
</evidence>
<dbReference type="EC" id="2.7.2.4" evidence="9"/>
<evidence type="ECO:0000259" key="11">
    <source>
        <dbReference type="Pfam" id="PF00696"/>
    </source>
</evidence>
<evidence type="ECO:0000256" key="8">
    <source>
        <dbReference type="PIRSR" id="PIRSR000726-1"/>
    </source>
</evidence>
<feature type="binding site" evidence="8">
    <location>
        <begin position="218"/>
        <end position="219"/>
    </location>
    <ligand>
        <name>ATP</name>
        <dbReference type="ChEBI" id="CHEBI:30616"/>
    </ligand>
</feature>
<dbReference type="Gene3D" id="3.30.70.260">
    <property type="match status" value="2"/>
</dbReference>
<sequence>MKVLKFGGTSVGSAQRMKEVAKLICDGDRKIVVLSAMSGTTNSLVEISDYLYKKNPDGANEIINKLALKYYDHIDELYATDDYKQKATELVKSHFDYIRSFTKDLFTLFEEKVVLAQGELISTGMMNLFLNECGVNSVLLPALDYMRTDKNAEPDPLYIKEKLSKMLEQHTDAQLFITQGYICRNAYGEIDNLQRGGSDYSASLVGAAINSEEIQIWTDIDGMHNNDPRVVDKTAPVRNLHFEEAAELAYFGAKILHPTCILPAKLNNIPVRLLNTMQPEAPGTLISNKTEKGKIKAVAAKDNIIAIKIKSGRMLLAHGFLRKVFEIFESYQTPIDMVTTSEVGVSVTIDNRKHLEEIVDDLKKYGTVTVDTDMVIVCVVGDMQWDNVGFEANIISSLKDIPVRMISYGGSNYNVSLLVKAEDKKRSLQALSDHLFNNK</sequence>
<dbReference type="GO" id="GO:0005829">
    <property type="term" value="C:cytosol"/>
    <property type="evidence" value="ECO:0007669"/>
    <property type="project" value="TreeGrafter"/>
</dbReference>
<dbReference type="SUPFAM" id="SSF55021">
    <property type="entry name" value="ACT-like"/>
    <property type="match status" value="2"/>
</dbReference>
<dbReference type="NCBIfam" id="TIGR00657">
    <property type="entry name" value="asp_kinases"/>
    <property type="match status" value="1"/>
</dbReference>
<dbReference type="Gene3D" id="3.40.1160.10">
    <property type="entry name" value="Acetylglutamate kinase-like"/>
    <property type="match status" value="1"/>
</dbReference>
<evidence type="ECO:0000256" key="10">
    <source>
        <dbReference type="RuleBase" id="RU004249"/>
    </source>
</evidence>
<accession>A0A1T5ESJ4</accession>
<keyword evidence="10" id="KW-0028">Amino-acid biosynthesis</keyword>
<comment type="pathway">
    <text evidence="10">Amino-acid biosynthesis; L-threonine biosynthesis; L-threonine from L-aspartate: step 1/5.</text>
</comment>
<evidence type="ECO:0000256" key="9">
    <source>
        <dbReference type="RuleBase" id="RU003448"/>
    </source>
</evidence>
<feature type="domain" description="Aspartate/glutamate/uridylate kinase" evidence="11">
    <location>
        <begin position="2"/>
        <end position="275"/>
    </location>
</feature>
<dbReference type="GO" id="GO:0005524">
    <property type="term" value="F:ATP binding"/>
    <property type="evidence" value="ECO:0007669"/>
    <property type="project" value="UniProtKB-KW"/>
</dbReference>
<feature type="binding site" evidence="8">
    <location>
        <position position="229"/>
    </location>
    <ligand>
        <name>ATP</name>
        <dbReference type="ChEBI" id="CHEBI:30616"/>
    </ligand>
</feature>
<dbReference type="RefSeq" id="WP_068179610.1">
    <property type="nucleotide sequence ID" value="NZ_FUYQ01000030.1"/>
</dbReference>
<dbReference type="CDD" id="cd04912">
    <property type="entry name" value="ACT_AKiii-LysC-EC-like_1"/>
    <property type="match status" value="1"/>
</dbReference>
<dbReference type="SUPFAM" id="SSF53633">
    <property type="entry name" value="Carbamate kinase-like"/>
    <property type="match status" value="1"/>
</dbReference>
<dbReference type="InterPro" id="IPR045865">
    <property type="entry name" value="ACT-like_dom_sf"/>
</dbReference>
<comment type="similarity">
    <text evidence="2 9">Belongs to the aspartokinase family.</text>
</comment>
<comment type="pathway">
    <text evidence="10">Amino-acid biosynthesis; L-methionine biosynthesis via de novo pathway; L-homoserine from L-aspartate: step 1/3.</text>
</comment>
<evidence type="ECO:0000313" key="14">
    <source>
        <dbReference type="Proteomes" id="UP000190852"/>
    </source>
</evidence>
<dbReference type="GO" id="GO:0004072">
    <property type="term" value="F:aspartate kinase activity"/>
    <property type="evidence" value="ECO:0007669"/>
    <property type="project" value="UniProtKB-EC"/>
</dbReference>
<evidence type="ECO:0000256" key="4">
    <source>
        <dbReference type="ARBA" id="ARBA00022741"/>
    </source>
</evidence>
<protein>
    <recommendedName>
        <fullName evidence="9">Aspartokinase</fullName>
        <ecNumber evidence="9">2.7.2.4</ecNumber>
    </recommendedName>
</protein>
<name>A0A1T5ESJ4_9BACT</name>
<evidence type="ECO:0000313" key="13">
    <source>
        <dbReference type="EMBL" id="SKB86932.1"/>
    </source>
</evidence>
<reference evidence="14" key="1">
    <citation type="submission" date="2017-02" db="EMBL/GenBank/DDBJ databases">
        <authorList>
            <person name="Varghese N."/>
            <person name="Submissions S."/>
        </authorList>
    </citation>
    <scope>NUCLEOTIDE SEQUENCE [LARGE SCALE GENOMIC DNA]</scope>
    <source>
        <strain evidence="14">DSM 24967</strain>
    </source>
</reference>
<dbReference type="GO" id="GO:0009088">
    <property type="term" value="P:threonine biosynthetic process"/>
    <property type="evidence" value="ECO:0007669"/>
    <property type="project" value="UniProtKB-UniPathway"/>
</dbReference>
<dbReference type="PIRSF" id="PIRSF000726">
    <property type="entry name" value="Asp_kin"/>
    <property type="match status" value="1"/>
</dbReference>
<feature type="binding site" evidence="8">
    <location>
        <position position="119"/>
    </location>
    <ligand>
        <name>substrate</name>
    </ligand>
</feature>
<evidence type="ECO:0000256" key="2">
    <source>
        <dbReference type="ARBA" id="ARBA00010122"/>
    </source>
</evidence>
<dbReference type="GO" id="GO:0009090">
    <property type="term" value="P:homoserine biosynthetic process"/>
    <property type="evidence" value="ECO:0007669"/>
    <property type="project" value="TreeGrafter"/>
</dbReference>
<evidence type="ECO:0000256" key="5">
    <source>
        <dbReference type="ARBA" id="ARBA00022777"/>
    </source>
</evidence>
<dbReference type="PANTHER" id="PTHR21499">
    <property type="entry name" value="ASPARTATE KINASE"/>
    <property type="match status" value="1"/>
</dbReference>
<dbReference type="Pfam" id="PF00696">
    <property type="entry name" value="AA_kinase"/>
    <property type="match status" value="1"/>
</dbReference>
<dbReference type="Pfam" id="PF22468">
    <property type="entry name" value="ACT_9"/>
    <property type="match status" value="1"/>
</dbReference>
<evidence type="ECO:0000256" key="7">
    <source>
        <dbReference type="ARBA" id="ARBA00047872"/>
    </source>
</evidence>
<feature type="binding site" evidence="8">
    <location>
        <begin position="5"/>
        <end position="8"/>
    </location>
    <ligand>
        <name>ATP</name>
        <dbReference type="ChEBI" id="CHEBI:30616"/>
    </ligand>
</feature>
<dbReference type="InterPro" id="IPR036393">
    <property type="entry name" value="AceGlu_kinase-like_sf"/>
</dbReference>
<organism evidence="13 14">
    <name type="scientific">Parabacteroides chartae</name>
    <dbReference type="NCBI Taxonomy" id="1037355"/>
    <lineage>
        <taxon>Bacteria</taxon>
        <taxon>Pseudomonadati</taxon>
        <taxon>Bacteroidota</taxon>
        <taxon>Bacteroidia</taxon>
        <taxon>Bacteroidales</taxon>
        <taxon>Tannerellaceae</taxon>
        <taxon>Parabacteroides</taxon>
    </lineage>
</organism>
<dbReference type="InterPro" id="IPR001048">
    <property type="entry name" value="Asp/Glu/Uridylate_kinase"/>
</dbReference>
<dbReference type="EMBL" id="FUYQ01000030">
    <property type="protein sequence ID" value="SKB86932.1"/>
    <property type="molecule type" value="Genomic_DNA"/>
</dbReference>
<dbReference type="InterPro" id="IPR018042">
    <property type="entry name" value="Aspartate_kinase_CS"/>
</dbReference>
<keyword evidence="14" id="KW-1185">Reference proteome</keyword>
<dbReference type="CDD" id="cd04243">
    <property type="entry name" value="AAK_AK-HSDH-like"/>
    <property type="match status" value="1"/>
</dbReference>
<dbReference type="UniPathway" id="UPA00050">
    <property type="reaction ID" value="UER00461"/>
</dbReference>
<proteinExistence type="inferred from homology"/>
<dbReference type="UniPathway" id="UPA00051">
    <property type="reaction ID" value="UER00462"/>
</dbReference>
<dbReference type="InterPro" id="IPR054352">
    <property type="entry name" value="ACT_Aspartokinase"/>
</dbReference>
<dbReference type="PANTHER" id="PTHR21499:SF59">
    <property type="entry name" value="ASPARTOKINASE"/>
    <property type="match status" value="1"/>
</dbReference>